<keyword evidence="6 8" id="KW-0472">Membrane</keyword>
<dbReference type="InterPro" id="IPR020846">
    <property type="entry name" value="MFS_dom"/>
</dbReference>
<protein>
    <submittedName>
        <fullName evidence="10">Maltose permease MAL31</fullName>
    </submittedName>
</protein>
<feature type="transmembrane region" description="Helical" evidence="8">
    <location>
        <begin position="157"/>
        <end position="183"/>
    </location>
</feature>
<evidence type="ECO:0000313" key="10">
    <source>
        <dbReference type="EMBL" id="TDZ71848.1"/>
    </source>
</evidence>
<evidence type="ECO:0000256" key="8">
    <source>
        <dbReference type="SAM" id="Phobius"/>
    </source>
</evidence>
<reference evidence="10 11" key="1">
    <citation type="submission" date="2018-12" db="EMBL/GenBank/DDBJ databases">
        <title>Genome sequence and assembly of Colletotrichum trifolii.</title>
        <authorList>
            <person name="Gan P."/>
            <person name="Shirasu K."/>
        </authorList>
    </citation>
    <scope>NUCLEOTIDE SEQUENCE [LARGE SCALE GENOMIC DNA]</scope>
    <source>
        <strain evidence="10 11">543-2</strain>
    </source>
</reference>
<evidence type="ECO:0000256" key="5">
    <source>
        <dbReference type="ARBA" id="ARBA00022989"/>
    </source>
</evidence>
<feature type="transmembrane region" description="Helical" evidence="8">
    <location>
        <begin position="45"/>
        <end position="73"/>
    </location>
</feature>
<feature type="transmembrane region" description="Helical" evidence="8">
    <location>
        <begin position="126"/>
        <end position="145"/>
    </location>
</feature>
<sequence>MASGKKQKDEADVARIEEVAHVTSVVQKYENDLSHRKTIRAYPYAIVWSIVFATAIIGEGFDLALFGNFFSMVQFKELFGTATPPKGEMEIPAAWQSAILASGQVGQLLGMTLAGKCSVVFGYRKTMMAALASVAFLLLINFFAAEVRLSTGSAAHGLGMISAGEFLLGMPWGTFQACVLPYASDIAPMKLRPALTTFVSMCWIIGQLLSTGAIKASSGIVGDVVKAYHIPVALQWTWPLPVLFFVWKAPESPWWLVREDRRDEAHTVLRRLNRSPDYPAREQVRVLETTNEQEKTETENISYMECFRGANRRRTVIVLMTQVTQQLCGSSLMFYSAKVYQKAGMDMGRSYDLTLVQYALGMVCIAASWWLMGKFGRRTIWLWGIGGISFLMTAVGIMGLFMHAHVALPWMIAALLIIFTGVYNLSVGPLVYAINPEITSTRQKSMTLVLGRFTYLLAGQFNMWLLPRMLEDAPNGWGLGPGAALVYAGLSFGFFVWAYCCLPEVRDRTPAQMDELFRMNTPARKFRHARFGETGAFEISSGNKQV</sequence>
<evidence type="ECO:0000256" key="6">
    <source>
        <dbReference type="ARBA" id="ARBA00023136"/>
    </source>
</evidence>
<feature type="transmembrane region" description="Helical" evidence="8">
    <location>
        <begin position="195"/>
        <end position="216"/>
    </location>
</feature>
<dbReference type="Proteomes" id="UP000295703">
    <property type="component" value="Unassembled WGS sequence"/>
</dbReference>
<dbReference type="AlphaFoldDB" id="A0A4R8RNS6"/>
<keyword evidence="3 7" id="KW-0813">Transport</keyword>
<feature type="transmembrane region" description="Helical" evidence="8">
    <location>
        <begin position="316"/>
        <end position="335"/>
    </location>
</feature>
<dbReference type="Gene3D" id="1.20.1250.20">
    <property type="entry name" value="MFS general substrate transporter like domains"/>
    <property type="match status" value="1"/>
</dbReference>
<evidence type="ECO:0000313" key="11">
    <source>
        <dbReference type="Proteomes" id="UP000295703"/>
    </source>
</evidence>
<dbReference type="EMBL" id="RYZW01000009">
    <property type="protein sequence ID" value="TDZ71848.1"/>
    <property type="molecule type" value="Genomic_DNA"/>
</dbReference>
<name>A0A4R8RNS6_COLTR</name>
<dbReference type="InterPro" id="IPR003663">
    <property type="entry name" value="Sugar/inositol_transpt"/>
</dbReference>
<evidence type="ECO:0000256" key="2">
    <source>
        <dbReference type="ARBA" id="ARBA00010992"/>
    </source>
</evidence>
<evidence type="ECO:0000256" key="4">
    <source>
        <dbReference type="ARBA" id="ARBA00022692"/>
    </source>
</evidence>
<keyword evidence="4 8" id="KW-0812">Transmembrane</keyword>
<dbReference type="FunFam" id="1.20.1250.20:FF:000078">
    <property type="entry name" value="MFS maltose transporter, putative"/>
    <property type="match status" value="1"/>
</dbReference>
<dbReference type="PANTHER" id="PTHR48022:SF5">
    <property type="entry name" value="ALPHA-GLUCOSIDES PERMEASE MPH2-RELATED"/>
    <property type="match status" value="1"/>
</dbReference>
<keyword evidence="11" id="KW-1185">Reference proteome</keyword>
<proteinExistence type="inferred from homology"/>
<dbReference type="SUPFAM" id="SSF103473">
    <property type="entry name" value="MFS general substrate transporter"/>
    <property type="match status" value="1"/>
</dbReference>
<dbReference type="InterPro" id="IPR050360">
    <property type="entry name" value="MFS_Sugar_Transporters"/>
</dbReference>
<dbReference type="PROSITE" id="PS50850">
    <property type="entry name" value="MFS"/>
    <property type="match status" value="1"/>
</dbReference>
<evidence type="ECO:0000256" key="1">
    <source>
        <dbReference type="ARBA" id="ARBA00004141"/>
    </source>
</evidence>
<comment type="subcellular location">
    <subcellularLocation>
        <location evidence="1">Membrane</location>
        <topology evidence="1">Multi-pass membrane protein</topology>
    </subcellularLocation>
</comment>
<accession>A0A4R8RNS6</accession>
<feature type="transmembrane region" description="Helical" evidence="8">
    <location>
        <begin position="484"/>
        <end position="502"/>
    </location>
</feature>
<feature type="transmembrane region" description="Helical" evidence="8">
    <location>
        <begin position="446"/>
        <end position="464"/>
    </location>
</feature>
<feature type="transmembrane region" description="Helical" evidence="8">
    <location>
        <begin position="410"/>
        <end position="434"/>
    </location>
</feature>
<dbReference type="NCBIfam" id="TIGR00879">
    <property type="entry name" value="SP"/>
    <property type="match status" value="1"/>
</dbReference>
<dbReference type="PANTHER" id="PTHR48022">
    <property type="entry name" value="PLASTIDIC GLUCOSE TRANSPORTER 4"/>
    <property type="match status" value="1"/>
</dbReference>
<dbReference type="Pfam" id="PF00083">
    <property type="entry name" value="Sugar_tr"/>
    <property type="match status" value="1"/>
</dbReference>
<dbReference type="GO" id="GO:0016020">
    <property type="term" value="C:membrane"/>
    <property type="evidence" value="ECO:0007669"/>
    <property type="project" value="UniProtKB-SubCell"/>
</dbReference>
<evidence type="ECO:0000256" key="3">
    <source>
        <dbReference type="ARBA" id="ARBA00022448"/>
    </source>
</evidence>
<feature type="domain" description="Major facilitator superfamily (MFS) profile" evidence="9">
    <location>
        <begin position="48"/>
        <end position="506"/>
    </location>
</feature>
<feature type="transmembrane region" description="Helical" evidence="8">
    <location>
        <begin position="380"/>
        <end position="404"/>
    </location>
</feature>
<evidence type="ECO:0000256" key="7">
    <source>
        <dbReference type="RuleBase" id="RU003346"/>
    </source>
</evidence>
<evidence type="ECO:0000259" key="9">
    <source>
        <dbReference type="PROSITE" id="PS50850"/>
    </source>
</evidence>
<dbReference type="InterPro" id="IPR036259">
    <property type="entry name" value="MFS_trans_sf"/>
</dbReference>
<feature type="transmembrane region" description="Helical" evidence="8">
    <location>
        <begin position="355"/>
        <end position="373"/>
    </location>
</feature>
<comment type="similarity">
    <text evidence="2 7">Belongs to the major facilitator superfamily. Sugar transporter (TC 2.A.1.1) family.</text>
</comment>
<gene>
    <name evidence="10" type="ORF">CTRI78_v001686</name>
</gene>
<dbReference type="GO" id="GO:0005351">
    <property type="term" value="F:carbohydrate:proton symporter activity"/>
    <property type="evidence" value="ECO:0007669"/>
    <property type="project" value="TreeGrafter"/>
</dbReference>
<organism evidence="10 11">
    <name type="scientific">Colletotrichum trifolii</name>
    <dbReference type="NCBI Taxonomy" id="5466"/>
    <lineage>
        <taxon>Eukaryota</taxon>
        <taxon>Fungi</taxon>
        <taxon>Dikarya</taxon>
        <taxon>Ascomycota</taxon>
        <taxon>Pezizomycotina</taxon>
        <taxon>Sordariomycetes</taxon>
        <taxon>Hypocreomycetidae</taxon>
        <taxon>Glomerellales</taxon>
        <taxon>Glomerellaceae</taxon>
        <taxon>Colletotrichum</taxon>
        <taxon>Colletotrichum orbiculare species complex</taxon>
    </lineage>
</organism>
<comment type="caution">
    <text evidence="10">The sequence shown here is derived from an EMBL/GenBank/DDBJ whole genome shotgun (WGS) entry which is preliminary data.</text>
</comment>
<keyword evidence="5 8" id="KW-1133">Transmembrane helix</keyword>
<dbReference type="InterPro" id="IPR005828">
    <property type="entry name" value="MFS_sugar_transport-like"/>
</dbReference>